<keyword evidence="2" id="KW-1185">Reference proteome</keyword>
<reference evidence="1" key="1">
    <citation type="journal article" date="2018" name="DNA Res.">
        <title>Multiple hybrid de novo genome assembly of finger millet, an orphan allotetraploid crop.</title>
        <authorList>
            <person name="Hatakeyama M."/>
            <person name="Aluri S."/>
            <person name="Balachadran M.T."/>
            <person name="Sivarajan S.R."/>
            <person name="Patrignani A."/>
            <person name="Gruter S."/>
            <person name="Poveda L."/>
            <person name="Shimizu-Inatsugi R."/>
            <person name="Baeten J."/>
            <person name="Francoijs K.J."/>
            <person name="Nataraja K.N."/>
            <person name="Reddy Y.A.N."/>
            <person name="Phadnis S."/>
            <person name="Ravikumar R.L."/>
            <person name="Schlapbach R."/>
            <person name="Sreeman S.M."/>
            <person name="Shimizu K.K."/>
        </authorList>
    </citation>
    <scope>NUCLEOTIDE SEQUENCE</scope>
</reference>
<evidence type="ECO:0000313" key="1">
    <source>
        <dbReference type="EMBL" id="GJN16658.1"/>
    </source>
</evidence>
<evidence type="ECO:0000313" key="2">
    <source>
        <dbReference type="Proteomes" id="UP001054889"/>
    </source>
</evidence>
<name>A0AAV5E2C7_ELECO</name>
<reference evidence="1" key="2">
    <citation type="submission" date="2021-12" db="EMBL/GenBank/DDBJ databases">
        <title>Resequencing data analysis of finger millet.</title>
        <authorList>
            <person name="Hatakeyama M."/>
            <person name="Aluri S."/>
            <person name="Balachadran M.T."/>
            <person name="Sivarajan S.R."/>
            <person name="Poveda L."/>
            <person name="Shimizu-Inatsugi R."/>
            <person name="Schlapbach R."/>
            <person name="Sreeman S.M."/>
            <person name="Shimizu K.K."/>
        </authorList>
    </citation>
    <scope>NUCLEOTIDE SEQUENCE</scope>
</reference>
<gene>
    <name evidence="1" type="primary">gb03671</name>
    <name evidence="1" type="ORF">PR202_gb03671</name>
</gene>
<dbReference type="Proteomes" id="UP001054889">
    <property type="component" value="Unassembled WGS sequence"/>
</dbReference>
<protein>
    <submittedName>
        <fullName evidence="1">Uncharacterized protein</fullName>
    </submittedName>
</protein>
<dbReference type="EMBL" id="BQKI01000073">
    <property type="protein sequence ID" value="GJN16658.1"/>
    <property type="molecule type" value="Genomic_DNA"/>
</dbReference>
<sequence length="103" mass="11390">MLLRLRPPPQPATAAAAAAASLSSFIPSSSFRRRLPLPSWRPPSRRRLSNTVASFPNGKALLLVREADYIRLRSDSMSLWSEVAMPDARPPLPRLASVHAPFF</sequence>
<dbReference type="AlphaFoldDB" id="A0AAV5E2C7"/>
<comment type="caution">
    <text evidence="1">The sequence shown here is derived from an EMBL/GenBank/DDBJ whole genome shotgun (WGS) entry which is preliminary data.</text>
</comment>
<accession>A0AAV5E2C7</accession>
<organism evidence="1 2">
    <name type="scientific">Eleusine coracana subsp. coracana</name>
    <dbReference type="NCBI Taxonomy" id="191504"/>
    <lineage>
        <taxon>Eukaryota</taxon>
        <taxon>Viridiplantae</taxon>
        <taxon>Streptophyta</taxon>
        <taxon>Embryophyta</taxon>
        <taxon>Tracheophyta</taxon>
        <taxon>Spermatophyta</taxon>
        <taxon>Magnoliopsida</taxon>
        <taxon>Liliopsida</taxon>
        <taxon>Poales</taxon>
        <taxon>Poaceae</taxon>
        <taxon>PACMAD clade</taxon>
        <taxon>Chloridoideae</taxon>
        <taxon>Cynodonteae</taxon>
        <taxon>Eleusininae</taxon>
        <taxon>Eleusine</taxon>
    </lineage>
</organism>
<proteinExistence type="predicted"/>